<accession>A0AAD9L4W8</accession>
<protein>
    <submittedName>
        <fullName evidence="1">Uncharacterized protein</fullName>
    </submittedName>
</protein>
<dbReference type="Proteomes" id="UP001209878">
    <property type="component" value="Unassembled WGS sequence"/>
</dbReference>
<sequence length="31" mass="3698">MLSVPFWDVVFSSRIPLTFLLSWRPTVPQMF</sequence>
<dbReference type="EMBL" id="JAODUO010000352">
    <property type="protein sequence ID" value="KAK2182488.1"/>
    <property type="molecule type" value="Genomic_DNA"/>
</dbReference>
<evidence type="ECO:0000313" key="1">
    <source>
        <dbReference type="EMBL" id="KAK2182488.1"/>
    </source>
</evidence>
<evidence type="ECO:0000313" key="2">
    <source>
        <dbReference type="Proteomes" id="UP001209878"/>
    </source>
</evidence>
<proteinExistence type="predicted"/>
<comment type="caution">
    <text evidence="1">The sequence shown here is derived from an EMBL/GenBank/DDBJ whole genome shotgun (WGS) entry which is preliminary data.</text>
</comment>
<name>A0AAD9L4W8_RIDPI</name>
<keyword evidence="2" id="KW-1185">Reference proteome</keyword>
<dbReference type="AlphaFoldDB" id="A0AAD9L4W8"/>
<reference evidence="1" key="1">
    <citation type="journal article" date="2023" name="Mol. Biol. Evol.">
        <title>Third-Generation Sequencing Reveals the Adaptive Role of the Epigenome in Three Deep-Sea Polychaetes.</title>
        <authorList>
            <person name="Perez M."/>
            <person name="Aroh O."/>
            <person name="Sun Y."/>
            <person name="Lan Y."/>
            <person name="Juniper S.K."/>
            <person name="Young C.R."/>
            <person name="Angers B."/>
            <person name="Qian P.Y."/>
        </authorList>
    </citation>
    <scope>NUCLEOTIDE SEQUENCE</scope>
    <source>
        <strain evidence="1">R07B-5</strain>
    </source>
</reference>
<organism evidence="1 2">
    <name type="scientific">Ridgeia piscesae</name>
    <name type="common">Tubeworm</name>
    <dbReference type="NCBI Taxonomy" id="27915"/>
    <lineage>
        <taxon>Eukaryota</taxon>
        <taxon>Metazoa</taxon>
        <taxon>Spiralia</taxon>
        <taxon>Lophotrochozoa</taxon>
        <taxon>Annelida</taxon>
        <taxon>Polychaeta</taxon>
        <taxon>Sedentaria</taxon>
        <taxon>Canalipalpata</taxon>
        <taxon>Sabellida</taxon>
        <taxon>Siboglinidae</taxon>
        <taxon>Ridgeia</taxon>
    </lineage>
</organism>
<gene>
    <name evidence="1" type="ORF">NP493_351g03039</name>
</gene>